<reference evidence="3" key="1">
    <citation type="journal article" date="2013" name="Stand. Genomic Sci.">
        <title>Complete genome sequence of the halophilic bacterium Spirochaeta africana type strain (Z-7692(T)) from the alkaline Lake Magadi in the East African Rift.</title>
        <authorList>
            <person name="Liolos K."/>
            <person name="Abt B."/>
            <person name="Scheuner C."/>
            <person name="Teshima H."/>
            <person name="Held B."/>
            <person name="Lapidus A."/>
            <person name="Nolan M."/>
            <person name="Lucas S."/>
            <person name="Deshpande S."/>
            <person name="Cheng J.F."/>
            <person name="Tapia R."/>
            <person name="Goodwin L.A."/>
            <person name="Pitluck S."/>
            <person name="Pagani I."/>
            <person name="Ivanova N."/>
            <person name="Mavromatis K."/>
            <person name="Mikhailova N."/>
            <person name="Huntemann M."/>
            <person name="Pati A."/>
            <person name="Chen A."/>
            <person name="Palaniappan K."/>
            <person name="Land M."/>
            <person name="Rohde M."/>
            <person name="Tindall B.J."/>
            <person name="Detter J.C."/>
            <person name="Goker M."/>
            <person name="Bristow J."/>
            <person name="Eisen J.A."/>
            <person name="Markowitz V."/>
            <person name="Hugenholtz P."/>
            <person name="Woyke T."/>
            <person name="Klenk H.P."/>
            <person name="Kyrpides N.C."/>
        </authorList>
    </citation>
    <scope>NUCLEOTIDE SEQUENCE</scope>
    <source>
        <strain evidence="3">ATCC 700263 / DSM 8902 / Z-7692</strain>
    </source>
</reference>
<protein>
    <submittedName>
        <fullName evidence="2">Putative nuleotide-utilizing enzyme, moeA</fullName>
    </submittedName>
</protein>
<gene>
    <name evidence="2" type="ordered locus">Spiaf_1099</name>
</gene>
<keyword evidence="3" id="KW-1185">Reference proteome</keyword>
<dbReference type="InterPro" id="IPR050101">
    <property type="entry name" value="CinA"/>
</dbReference>
<dbReference type="PANTHER" id="PTHR13939">
    <property type="entry name" value="NICOTINAMIDE-NUCLEOTIDE AMIDOHYDROLASE PNCC"/>
    <property type="match status" value="1"/>
</dbReference>
<dbReference type="AlphaFoldDB" id="H9UI43"/>
<evidence type="ECO:0000313" key="2">
    <source>
        <dbReference type="EMBL" id="AFG37186.1"/>
    </source>
</evidence>
<dbReference type="eggNOG" id="COG1058">
    <property type="taxonomic scope" value="Bacteria"/>
</dbReference>
<dbReference type="PANTHER" id="PTHR13939:SF0">
    <property type="entry name" value="NMN AMIDOHYDROLASE-LIKE PROTEIN YFAY"/>
    <property type="match status" value="1"/>
</dbReference>
<dbReference type="Pfam" id="PF24102">
    <property type="entry name" value="FLAD1_M"/>
    <property type="match status" value="1"/>
</dbReference>
<dbReference type="KEGG" id="sfc:Spiaf_1099"/>
<organism evidence="2 3">
    <name type="scientific">Spirochaeta africana (strain ATCC 700263 / DSM 8902 / Z-7692)</name>
    <dbReference type="NCBI Taxonomy" id="889378"/>
    <lineage>
        <taxon>Bacteria</taxon>
        <taxon>Pseudomonadati</taxon>
        <taxon>Spirochaetota</taxon>
        <taxon>Spirochaetia</taxon>
        <taxon>Spirochaetales</taxon>
        <taxon>Spirochaetaceae</taxon>
        <taxon>Spirochaeta</taxon>
    </lineage>
</organism>
<name>H9UI43_SPIAZ</name>
<dbReference type="Gene3D" id="3.40.980.10">
    <property type="entry name" value="MoaB/Mog-like domain"/>
    <property type="match status" value="1"/>
</dbReference>
<evidence type="ECO:0000313" key="3">
    <source>
        <dbReference type="Proteomes" id="UP000007383"/>
    </source>
</evidence>
<dbReference type="PATRIC" id="fig|889378.3.peg.1100"/>
<evidence type="ECO:0000259" key="1">
    <source>
        <dbReference type="SMART" id="SM00852"/>
    </source>
</evidence>
<dbReference type="STRING" id="889378.Spiaf_1099"/>
<accession>H9UI43</accession>
<sequence>MKTQSLAMHPPTDSSLALLVIGDEVLSHAVRETNIDYTLQTAAAAGCRVAEVRIVADQVPSIARAVQQLAGEGWWIITSGGVGPTHDDVTMQAVAEAYEVPLVEHPRMLEFLQRAYGKRLSPVVRRMSLVPEGTVVEVDHDRHWPLLHCRGCYILPGLPRAYRNRIDMIFAALPPQPPVAVAAVYTDSDETVFAEQLGQLQQRHPLVEIGSYPQIPGEAGYAAKVTVRSRDADAVRQAFAELQELFSSGGWLKRSEPV</sequence>
<dbReference type="SMART" id="SM00852">
    <property type="entry name" value="MoCF_biosynth"/>
    <property type="match status" value="1"/>
</dbReference>
<dbReference type="Proteomes" id="UP000007383">
    <property type="component" value="Chromosome"/>
</dbReference>
<dbReference type="InterPro" id="IPR036425">
    <property type="entry name" value="MoaB/Mog-like_dom_sf"/>
</dbReference>
<dbReference type="Pfam" id="PF00994">
    <property type="entry name" value="MoCF_biosynth"/>
    <property type="match status" value="1"/>
</dbReference>
<dbReference type="EMBL" id="CP003282">
    <property type="protein sequence ID" value="AFG37186.1"/>
    <property type="molecule type" value="Genomic_DNA"/>
</dbReference>
<feature type="domain" description="MoaB/Mog" evidence="1">
    <location>
        <begin position="17"/>
        <end position="177"/>
    </location>
</feature>
<proteinExistence type="predicted"/>
<dbReference type="RefSeq" id="WP_014455178.1">
    <property type="nucleotide sequence ID" value="NC_017098.1"/>
</dbReference>
<dbReference type="InterPro" id="IPR001453">
    <property type="entry name" value="MoaB/Mog_dom"/>
</dbReference>
<dbReference type="OrthoDB" id="9801454at2"/>
<dbReference type="HOGENOM" id="CLU_030805_0_2_12"/>
<dbReference type="SUPFAM" id="SSF53218">
    <property type="entry name" value="Molybdenum cofactor biosynthesis proteins"/>
    <property type="match status" value="1"/>
</dbReference>
<dbReference type="InterPro" id="IPR056596">
    <property type="entry name" value="FLAD1_M"/>
</dbReference>